<dbReference type="PANTHER" id="PTHR36467:SF1">
    <property type="entry name" value="TRANSMEMBRANE PROTEIN 207"/>
    <property type="match status" value="1"/>
</dbReference>
<dbReference type="InterPro" id="IPR039490">
    <property type="entry name" value="TMEM207"/>
</dbReference>
<feature type="transmembrane region" description="Helical" evidence="1">
    <location>
        <begin position="51"/>
        <end position="76"/>
    </location>
</feature>
<keyword evidence="1" id="KW-1133">Transmembrane helix</keyword>
<organism evidence="2 3">
    <name type="scientific">Mauremys mutica</name>
    <name type="common">yellowpond turtle</name>
    <dbReference type="NCBI Taxonomy" id="74926"/>
    <lineage>
        <taxon>Eukaryota</taxon>
        <taxon>Metazoa</taxon>
        <taxon>Chordata</taxon>
        <taxon>Craniata</taxon>
        <taxon>Vertebrata</taxon>
        <taxon>Euteleostomi</taxon>
        <taxon>Archelosauria</taxon>
        <taxon>Testudinata</taxon>
        <taxon>Testudines</taxon>
        <taxon>Cryptodira</taxon>
        <taxon>Durocryptodira</taxon>
        <taxon>Testudinoidea</taxon>
        <taxon>Geoemydidae</taxon>
        <taxon>Geoemydinae</taxon>
        <taxon>Mauremys</taxon>
    </lineage>
</organism>
<dbReference type="PANTHER" id="PTHR36467">
    <property type="entry name" value="TRANSMEMBRANE PROTEIN 207"/>
    <property type="match status" value="1"/>
</dbReference>
<keyword evidence="1" id="KW-0472">Membrane</keyword>
<name>A0A9D3WPV0_9SAUR</name>
<dbReference type="AlphaFoldDB" id="A0A9D3WPV0"/>
<keyword evidence="1" id="KW-0812">Transmembrane</keyword>
<comment type="caution">
    <text evidence="2">The sequence shown here is derived from an EMBL/GenBank/DDBJ whole genome shotgun (WGS) entry which is preliminary data.</text>
</comment>
<evidence type="ECO:0000313" key="2">
    <source>
        <dbReference type="EMBL" id="KAH1165784.1"/>
    </source>
</evidence>
<sequence>MWRPKAQCLTWLISEIGGLCLTLFQLADSDPKCEADELCVNYNEERLSAWYVWLLILFFLAMILSCGILFCLQCWLKRRSSFPSRRTLTVFALSDSDSLGVSETSPYAFSGLHAHSPNPELCPSPALHVGTGRTGSPPSYEDIMTAGKH</sequence>
<reference evidence="2" key="1">
    <citation type="submission" date="2021-09" db="EMBL/GenBank/DDBJ databases">
        <title>The genome of Mauremys mutica provides insights into the evolution of semi-aquatic lifestyle.</title>
        <authorList>
            <person name="Gong S."/>
            <person name="Gao Y."/>
        </authorList>
    </citation>
    <scope>NUCLEOTIDE SEQUENCE</scope>
    <source>
        <strain evidence="2">MM-2020</strain>
        <tissue evidence="2">Muscle</tissue>
    </source>
</reference>
<dbReference type="Proteomes" id="UP000827986">
    <property type="component" value="Unassembled WGS sequence"/>
</dbReference>
<dbReference type="OrthoDB" id="9907850at2759"/>
<proteinExistence type="predicted"/>
<accession>A0A9D3WPV0</accession>
<evidence type="ECO:0008006" key="4">
    <source>
        <dbReference type="Google" id="ProtNLM"/>
    </source>
</evidence>
<gene>
    <name evidence="2" type="ORF">KIL84_023343</name>
</gene>
<keyword evidence="3" id="KW-1185">Reference proteome</keyword>
<protein>
    <recommendedName>
        <fullName evidence="4">Transmembrane protein 207</fullName>
    </recommendedName>
</protein>
<evidence type="ECO:0000313" key="3">
    <source>
        <dbReference type="Proteomes" id="UP000827986"/>
    </source>
</evidence>
<dbReference type="EMBL" id="JAHDVG010000488">
    <property type="protein sequence ID" value="KAH1165784.1"/>
    <property type="molecule type" value="Genomic_DNA"/>
</dbReference>
<evidence type="ECO:0000256" key="1">
    <source>
        <dbReference type="SAM" id="Phobius"/>
    </source>
</evidence>